<proteinExistence type="predicted"/>
<feature type="transmembrane region" description="Helical" evidence="1">
    <location>
        <begin position="162"/>
        <end position="183"/>
    </location>
</feature>
<feature type="transmembrane region" description="Helical" evidence="1">
    <location>
        <begin position="77"/>
        <end position="100"/>
    </location>
</feature>
<reference evidence="2" key="1">
    <citation type="submission" date="2021-12" db="EMBL/GenBank/DDBJ databases">
        <authorList>
            <person name="Rodrigo-Torres L."/>
            <person name="Arahal R. D."/>
            <person name="Lucena T."/>
        </authorList>
    </citation>
    <scope>NUCLEOTIDE SEQUENCE</scope>
    <source>
        <strain evidence="2">CECT 8858</strain>
    </source>
</reference>
<keyword evidence="1" id="KW-0472">Membrane</keyword>
<feature type="transmembrane region" description="Helical" evidence="1">
    <location>
        <begin position="121"/>
        <end position="150"/>
    </location>
</feature>
<evidence type="ECO:0000313" key="2">
    <source>
        <dbReference type="EMBL" id="CAH0996587.1"/>
    </source>
</evidence>
<evidence type="ECO:0000313" key="3">
    <source>
        <dbReference type="Proteomes" id="UP000837932"/>
    </source>
</evidence>
<evidence type="ECO:0000256" key="1">
    <source>
        <dbReference type="SAM" id="Phobius"/>
    </source>
</evidence>
<gene>
    <name evidence="2" type="ORF">EMA8858_02719</name>
</gene>
<keyword evidence="3" id="KW-1185">Reference proteome</keyword>
<evidence type="ECO:0008006" key="4">
    <source>
        <dbReference type="Google" id="ProtNLM"/>
    </source>
</evidence>
<keyword evidence="1" id="KW-1133">Transmembrane helix</keyword>
<organism evidence="2 3">
    <name type="scientific">Emticicia aquatica</name>
    <dbReference type="NCBI Taxonomy" id="1681835"/>
    <lineage>
        <taxon>Bacteria</taxon>
        <taxon>Pseudomonadati</taxon>
        <taxon>Bacteroidota</taxon>
        <taxon>Cytophagia</taxon>
        <taxon>Cytophagales</taxon>
        <taxon>Leadbetterellaceae</taxon>
        <taxon>Emticicia</taxon>
    </lineage>
</organism>
<sequence>MLTILTQAFRRTTQNWKIVLLIFLVNFCLGLCLALPVFNILQAESHGSLAFNNLVADFDFTVFNDFLNKSSQSLKPIFPISLVLSIAYVVLNVFFSGGILSQFTIRDTFRITDFLKNSAHYFVKFFFLFLLQVLALIIFSIISILILLVFGKLASGNTEPKFVLTMIPAFIFVGIYLSYILNVGDYAKVLLHRDSLINPWQAFWKASHYVIQNFKTMYIYWAVLLAAAILMLFYLWLESVIGMVSGLTIGLMFLIQQVFIFCRVFVRTWNLSNAYDYVSLRPIPITIHPIIVEPIFEKKSESTSIQEEDNTENKLSE</sequence>
<dbReference type="RefSeq" id="WP_238807140.1">
    <property type="nucleotide sequence ID" value="NZ_CAKLPY010000002.1"/>
</dbReference>
<feature type="transmembrane region" description="Helical" evidence="1">
    <location>
        <begin position="18"/>
        <end position="41"/>
    </location>
</feature>
<feature type="transmembrane region" description="Helical" evidence="1">
    <location>
        <begin position="243"/>
        <end position="266"/>
    </location>
</feature>
<accession>A0ABM9ARI9</accession>
<dbReference type="Proteomes" id="UP000837932">
    <property type="component" value="Unassembled WGS sequence"/>
</dbReference>
<comment type="caution">
    <text evidence="2">The sequence shown here is derived from an EMBL/GenBank/DDBJ whole genome shotgun (WGS) entry which is preliminary data.</text>
</comment>
<name>A0ABM9ARI9_9BACT</name>
<keyword evidence="1" id="KW-0812">Transmembrane</keyword>
<feature type="transmembrane region" description="Helical" evidence="1">
    <location>
        <begin position="218"/>
        <end position="237"/>
    </location>
</feature>
<dbReference type="EMBL" id="CAKLPY010000002">
    <property type="protein sequence ID" value="CAH0996587.1"/>
    <property type="molecule type" value="Genomic_DNA"/>
</dbReference>
<protein>
    <recommendedName>
        <fullName evidence="4">DUF4013 domain-containing protein</fullName>
    </recommendedName>
</protein>